<evidence type="ECO:0000313" key="1">
    <source>
        <dbReference type="EMBL" id="KAJ1175881.1"/>
    </source>
</evidence>
<reference evidence="1" key="1">
    <citation type="journal article" date="2022" name="bioRxiv">
        <title>Sequencing and chromosome-scale assembly of the giantPleurodeles waltlgenome.</title>
        <authorList>
            <person name="Brown T."/>
            <person name="Elewa A."/>
            <person name="Iarovenko S."/>
            <person name="Subramanian E."/>
            <person name="Araus A.J."/>
            <person name="Petzold A."/>
            <person name="Susuki M."/>
            <person name="Suzuki K.-i.T."/>
            <person name="Hayashi T."/>
            <person name="Toyoda A."/>
            <person name="Oliveira C."/>
            <person name="Osipova E."/>
            <person name="Leigh N.D."/>
            <person name="Simon A."/>
            <person name="Yun M.H."/>
        </authorList>
    </citation>
    <scope>NUCLEOTIDE SEQUENCE</scope>
    <source>
        <strain evidence="1">20211129_DDA</strain>
        <tissue evidence="1">Liver</tissue>
    </source>
</reference>
<dbReference type="AlphaFoldDB" id="A0AAV7THW7"/>
<name>A0AAV7THW7_PLEWA</name>
<protein>
    <submittedName>
        <fullName evidence="1">Uncharacterized protein</fullName>
    </submittedName>
</protein>
<evidence type="ECO:0000313" key="2">
    <source>
        <dbReference type="Proteomes" id="UP001066276"/>
    </source>
</evidence>
<dbReference type="Proteomes" id="UP001066276">
    <property type="component" value="Chromosome 3_2"/>
</dbReference>
<dbReference type="EMBL" id="JANPWB010000006">
    <property type="protein sequence ID" value="KAJ1175881.1"/>
    <property type="molecule type" value="Genomic_DNA"/>
</dbReference>
<keyword evidence="2" id="KW-1185">Reference proteome</keyword>
<proteinExistence type="predicted"/>
<organism evidence="1 2">
    <name type="scientific">Pleurodeles waltl</name>
    <name type="common">Iberian ribbed newt</name>
    <dbReference type="NCBI Taxonomy" id="8319"/>
    <lineage>
        <taxon>Eukaryota</taxon>
        <taxon>Metazoa</taxon>
        <taxon>Chordata</taxon>
        <taxon>Craniata</taxon>
        <taxon>Vertebrata</taxon>
        <taxon>Euteleostomi</taxon>
        <taxon>Amphibia</taxon>
        <taxon>Batrachia</taxon>
        <taxon>Caudata</taxon>
        <taxon>Salamandroidea</taxon>
        <taxon>Salamandridae</taxon>
        <taxon>Pleurodelinae</taxon>
        <taxon>Pleurodeles</taxon>
    </lineage>
</organism>
<accession>A0AAV7THW7</accession>
<sequence length="198" mass="23125">MHLGRRFPCGECSQSYSGTLNIGEYTGGILDTCHRMGGPKGRRKRREPWYYRQQLYREEDRSGCMLAWLLKRERPLPIILSLHGPSGEWYLGQALVNLLLWDHLKHMYTLPKSEDGCQMRQYLDRLQISWLVEAQTEELEWDVALEKLQEALGAMTHGKTPGPMVYQLSFTMHILQQFSPNYWEHSARPAERACCQHT</sequence>
<comment type="caution">
    <text evidence="1">The sequence shown here is derived from an EMBL/GenBank/DDBJ whole genome shotgun (WGS) entry which is preliminary data.</text>
</comment>
<gene>
    <name evidence="1" type="ORF">NDU88_001166</name>
</gene>